<comment type="caution">
    <text evidence="2">The sequence shown here is derived from an EMBL/GenBank/DDBJ whole genome shotgun (WGS) entry which is preliminary data.</text>
</comment>
<name>A0A7W9SQX4_ARMRO</name>
<dbReference type="Proteomes" id="UP000520814">
    <property type="component" value="Unassembled WGS sequence"/>
</dbReference>
<dbReference type="Gene3D" id="3.10.450.50">
    <property type="match status" value="1"/>
</dbReference>
<gene>
    <name evidence="2" type="ORF">HNQ39_002364</name>
</gene>
<feature type="chain" id="PRO_5030931047" evidence="1">
    <location>
        <begin position="18"/>
        <end position="340"/>
    </location>
</feature>
<evidence type="ECO:0000313" key="3">
    <source>
        <dbReference type="Proteomes" id="UP000520814"/>
    </source>
</evidence>
<feature type="signal peptide" evidence="1">
    <location>
        <begin position="1"/>
        <end position="17"/>
    </location>
</feature>
<accession>A0A7W9SQX4</accession>
<protein>
    <submittedName>
        <fullName evidence="2">Ketosteroid isomerase-like protein</fullName>
    </submittedName>
</protein>
<dbReference type="SUPFAM" id="SSF54427">
    <property type="entry name" value="NTF2-like"/>
    <property type="match status" value="1"/>
</dbReference>
<evidence type="ECO:0000256" key="1">
    <source>
        <dbReference type="SAM" id="SignalP"/>
    </source>
</evidence>
<dbReference type="AlphaFoldDB" id="A0A7W9SQX4"/>
<proteinExistence type="predicted"/>
<keyword evidence="1" id="KW-0732">Signal</keyword>
<organism evidence="2 3">
    <name type="scientific">Armatimonas rosea</name>
    <dbReference type="NCBI Taxonomy" id="685828"/>
    <lineage>
        <taxon>Bacteria</taxon>
        <taxon>Bacillati</taxon>
        <taxon>Armatimonadota</taxon>
        <taxon>Armatimonadia</taxon>
        <taxon>Armatimonadales</taxon>
        <taxon>Armatimonadaceae</taxon>
        <taxon>Armatimonas</taxon>
    </lineage>
</organism>
<dbReference type="EMBL" id="JACHGW010000002">
    <property type="protein sequence ID" value="MBB6050573.1"/>
    <property type="molecule type" value="Genomic_DNA"/>
</dbReference>
<keyword evidence="3" id="KW-1185">Reference proteome</keyword>
<dbReference type="GO" id="GO:0016853">
    <property type="term" value="F:isomerase activity"/>
    <property type="evidence" value="ECO:0007669"/>
    <property type="project" value="UniProtKB-KW"/>
</dbReference>
<dbReference type="InterPro" id="IPR032710">
    <property type="entry name" value="NTF2-like_dom_sf"/>
</dbReference>
<dbReference type="RefSeq" id="WP_184195790.1">
    <property type="nucleotide sequence ID" value="NZ_JACHGW010000002.1"/>
</dbReference>
<sequence length="340" mass="38477">MWRLAILLLFLSSSAWAQKKPAPPPSSASTAARTAILAVLAERDRAFGARDTTAYLAVCTPDYVHTDTLQDVVPTETLKAALQKQLSAAKTAEQKTQLDSLKLESGAALVETYETLRLVTIAHEWLEITGVGYRRCRYRFVQDSKGWRLARARVIEESLTEKPRLLAPPGLSELERRVKAPAAQEIVKRLFPTLEELAAAEERKDFRLFQDHLAPEFAFIRLGKDPESRQTYLEKMSQGHEYVSNEQVRYYLTGAELQESGELVLEVEQSLRFTLKLPDEPAEDHLTIASLVLTWTKAPGLWCLRRWESFTVEGFENGERVDYVQKEKTPKSAKKISGNQ</sequence>
<reference evidence="2 3" key="1">
    <citation type="submission" date="2020-08" db="EMBL/GenBank/DDBJ databases">
        <title>Genomic Encyclopedia of Type Strains, Phase IV (KMG-IV): sequencing the most valuable type-strain genomes for metagenomic binning, comparative biology and taxonomic classification.</title>
        <authorList>
            <person name="Goeker M."/>
        </authorList>
    </citation>
    <scope>NUCLEOTIDE SEQUENCE [LARGE SCALE GENOMIC DNA]</scope>
    <source>
        <strain evidence="2 3">DSM 23562</strain>
    </source>
</reference>
<evidence type="ECO:0000313" key="2">
    <source>
        <dbReference type="EMBL" id="MBB6050573.1"/>
    </source>
</evidence>
<keyword evidence="2" id="KW-0413">Isomerase</keyword>